<dbReference type="EMBL" id="MDAL01000062">
    <property type="protein sequence ID" value="PMN87959.1"/>
    <property type="molecule type" value="Genomic_DNA"/>
</dbReference>
<proteinExistence type="predicted"/>
<sequence>MTKSYMIQSGDTLSALAVRFNTTIETLHSLNSRQIKNIDLIYDGNTLTVPTLPDTSTGKREPTPQLAKESVAALTCKTQKFVDSLFIPEHPSNKKQQVLLLTQEAVDCVKAEADICKTALNGTSKEDIVKGLNGLGIVDSFDAVAHEMFLKIDNPKSAKHYKHALLEHLQLTQSGDVILFPTDNPDIGLGDISKKIGKIESDFEEDKRSIQGKEMIHKPGGYWGSITLSYEQALEQFEEERMSQYRKLKKSTIKALEKAIEGFEKKATRIARNTKVQEGEHTFAFIDKGYYSSDRDAEVYASLKKIITQRDKLEISDYLSPQTIKENSPIPDIKTVHDFYQYWRDKADKEIQKAHTKKWGVSAYLGTQGIKYRFFFEAVHELNQTGTVIKEQCLTEEQLFHGWQDVKALIDTVDERNPSIEVFVKELKNLHNTLSFKDAIGYYPMYVLHLFLIREVGRRLRDFSERLGKNEAYVKYVRQLLDFALMLQQRQLSLKLAAEAQKSSPSIAYIDEKITHFGGVPSASNTSHMLLWDEYSWEPESLEHQIFAAAGLNNLSIVECALSSDPQTVIYLKSNHPVFENNLASCIKPLSVTPPSGAIGNGAAGNAFASETSMGNLNYQGTHYSTLADIPNTIIFPWHGHVIDNEVFGLPGYTQIHSGAQFFRFVNSAELFTAQENTFSKDHVQLSGEVKVGFDLASAALGFESKIPLPLDIRYKTKNRTSKSKSLGKGELYLKAEVHGFLSASVQVASNIHVGNMANGEIGVRGSYDQTTDFNEQRSQNATITRNNEPTTIAAGARMEASAFAGLEVGGKVSCEFDWIPPQTEQRLNLFKTGIGVRATLGVGYKAVFQCTFHKGKFIFVTDMSMTKGLGVGGKFATELNVLAADDFFAAVLQIMESADFHRFEFFLEDENGEDTFGAFNTVLTVAAAFGLSLSQVLLLPFNMISNLEKEASDKKNAYYVAAFLNSKENLDLNEKWIRNMPAETLAKLFDVLIYHNEIPFIGMFGDGEKAARNNIAQLTAINRILTWLGANNPTTQQIRKFENAMQRVGMKKPYEKVEKKWEQYAENIASLRHFFELASKDDYHSHTYAKDSYRKQINDQWKTFNKQLPELMKLTPLFRKSMLKGPHREEDIYLAIPASDQQAIKDAIAKGYRRV</sequence>
<dbReference type="Pfam" id="PF01476">
    <property type="entry name" value="LysM"/>
    <property type="match status" value="1"/>
</dbReference>
<name>A0A2N7L3X6_9GAMM</name>
<keyword evidence="1" id="KW-0175">Coiled coil</keyword>
<feature type="domain" description="LysM" evidence="2">
    <location>
        <begin position="3"/>
        <end position="49"/>
    </location>
</feature>
<evidence type="ECO:0000259" key="2">
    <source>
        <dbReference type="PROSITE" id="PS51782"/>
    </source>
</evidence>
<dbReference type="RefSeq" id="WP_102392318.1">
    <property type="nucleotide sequence ID" value="NZ_MDAL01000062.1"/>
</dbReference>
<dbReference type="SUPFAM" id="SSF54106">
    <property type="entry name" value="LysM domain"/>
    <property type="match status" value="1"/>
</dbReference>
<dbReference type="Proteomes" id="UP000235387">
    <property type="component" value="Unassembled WGS sequence"/>
</dbReference>
<reference evidence="4" key="1">
    <citation type="submission" date="2016-07" db="EMBL/GenBank/DDBJ databases">
        <title>Nontailed viruses are major unrecognized killers of bacteria in the ocean.</title>
        <authorList>
            <person name="Kauffman K."/>
            <person name="Hussain F."/>
            <person name="Yang J."/>
            <person name="Arevalo P."/>
            <person name="Brown J."/>
            <person name="Cutler M."/>
            <person name="Kelly L."/>
            <person name="Polz M.F."/>
        </authorList>
    </citation>
    <scope>NUCLEOTIDE SEQUENCE [LARGE SCALE GENOMIC DNA]</scope>
    <source>
        <strain evidence="4">10N.261.45.A10</strain>
    </source>
</reference>
<comment type="caution">
    <text evidence="3">The sequence shown here is derived from an EMBL/GenBank/DDBJ whole genome shotgun (WGS) entry which is preliminary data.</text>
</comment>
<gene>
    <name evidence="3" type="ORF">BCT23_24290</name>
</gene>
<feature type="coiled-coil region" evidence="1">
    <location>
        <begin position="246"/>
        <end position="273"/>
    </location>
</feature>
<evidence type="ECO:0000313" key="4">
    <source>
        <dbReference type="Proteomes" id="UP000235387"/>
    </source>
</evidence>
<dbReference type="Gene3D" id="3.10.350.10">
    <property type="entry name" value="LysM domain"/>
    <property type="match status" value="1"/>
</dbReference>
<protein>
    <recommendedName>
        <fullName evidence="2">LysM domain-containing protein</fullName>
    </recommendedName>
</protein>
<dbReference type="SMART" id="SM00257">
    <property type="entry name" value="LysM"/>
    <property type="match status" value="1"/>
</dbReference>
<dbReference type="AlphaFoldDB" id="A0A2N7L3X6"/>
<organism evidence="3 4">
    <name type="scientific">Enterovibrio norvegicus</name>
    <dbReference type="NCBI Taxonomy" id="188144"/>
    <lineage>
        <taxon>Bacteria</taxon>
        <taxon>Pseudomonadati</taxon>
        <taxon>Pseudomonadota</taxon>
        <taxon>Gammaproteobacteria</taxon>
        <taxon>Vibrionales</taxon>
        <taxon>Vibrionaceae</taxon>
        <taxon>Enterovibrio</taxon>
    </lineage>
</organism>
<dbReference type="InterPro" id="IPR018392">
    <property type="entry name" value="LysM"/>
</dbReference>
<dbReference type="PROSITE" id="PS51782">
    <property type="entry name" value="LYSM"/>
    <property type="match status" value="1"/>
</dbReference>
<dbReference type="InterPro" id="IPR036779">
    <property type="entry name" value="LysM_dom_sf"/>
</dbReference>
<dbReference type="CDD" id="cd00118">
    <property type="entry name" value="LysM"/>
    <property type="match status" value="1"/>
</dbReference>
<evidence type="ECO:0000256" key="1">
    <source>
        <dbReference type="SAM" id="Coils"/>
    </source>
</evidence>
<evidence type="ECO:0000313" key="3">
    <source>
        <dbReference type="EMBL" id="PMN87959.1"/>
    </source>
</evidence>
<accession>A0A2N7L3X6</accession>